<organism evidence="10 11">
    <name type="scientific">Drosophila arizonae</name>
    <name type="common">Fruit fly</name>
    <dbReference type="NCBI Taxonomy" id="7263"/>
    <lineage>
        <taxon>Eukaryota</taxon>
        <taxon>Metazoa</taxon>
        <taxon>Ecdysozoa</taxon>
        <taxon>Arthropoda</taxon>
        <taxon>Hexapoda</taxon>
        <taxon>Insecta</taxon>
        <taxon>Pterygota</taxon>
        <taxon>Neoptera</taxon>
        <taxon>Endopterygota</taxon>
        <taxon>Diptera</taxon>
        <taxon>Brachycera</taxon>
        <taxon>Muscomorpha</taxon>
        <taxon>Ephydroidea</taxon>
        <taxon>Drosophilidae</taxon>
        <taxon>Drosophila</taxon>
    </lineage>
</organism>
<keyword evidence="4" id="KW-0106">Calcium</keyword>
<evidence type="ECO:0000256" key="3">
    <source>
        <dbReference type="ARBA" id="ARBA00022449"/>
    </source>
</evidence>
<feature type="domain" description="Sodium/calcium exchanger membrane region" evidence="9">
    <location>
        <begin position="438"/>
        <end position="587"/>
    </location>
</feature>
<evidence type="ECO:0000256" key="6">
    <source>
        <dbReference type="ARBA" id="ARBA00022989"/>
    </source>
</evidence>
<evidence type="ECO:0000256" key="7">
    <source>
        <dbReference type="ARBA" id="ARBA00023136"/>
    </source>
</evidence>
<evidence type="ECO:0000256" key="8">
    <source>
        <dbReference type="SAM" id="Phobius"/>
    </source>
</evidence>
<dbReference type="InterPro" id="IPR051359">
    <property type="entry name" value="CaCA_antiporter"/>
</dbReference>
<feature type="domain" description="Sodium/calcium exchanger membrane region" evidence="9">
    <location>
        <begin position="78"/>
        <end position="215"/>
    </location>
</feature>
<reference evidence="11" key="3">
    <citation type="submission" date="2025-08" db="UniProtKB">
        <authorList>
            <consortium name="RefSeq"/>
        </authorList>
    </citation>
    <scope>IDENTIFICATION</scope>
    <source>
        <tissue evidence="11">Whole organism</tissue>
    </source>
</reference>
<feature type="transmembrane region" description="Helical" evidence="8">
    <location>
        <begin position="571"/>
        <end position="589"/>
    </location>
</feature>
<keyword evidence="3" id="KW-0050">Antiport</keyword>
<name>A0ABM1NQK9_DROAR</name>
<feature type="transmembrane region" description="Helical" evidence="8">
    <location>
        <begin position="434"/>
        <end position="459"/>
    </location>
</feature>
<dbReference type="RefSeq" id="XP_017857245.1">
    <property type="nucleotide sequence ID" value="XM_018001756.1"/>
</dbReference>
<feature type="transmembrane region" description="Helical" evidence="8">
    <location>
        <begin position="403"/>
        <end position="422"/>
    </location>
</feature>
<dbReference type="Gene3D" id="1.20.1420.30">
    <property type="entry name" value="NCX, central ion-binding region"/>
    <property type="match status" value="2"/>
</dbReference>
<feature type="transmembrane region" description="Helical" evidence="8">
    <location>
        <begin position="198"/>
        <end position="221"/>
    </location>
</feature>
<dbReference type="Proteomes" id="UP000694904">
    <property type="component" value="Chromosome 3"/>
</dbReference>
<feature type="transmembrane region" description="Helical" evidence="8">
    <location>
        <begin position="176"/>
        <end position="192"/>
    </location>
</feature>
<feature type="transmembrane region" description="Helical" evidence="8">
    <location>
        <begin position="501"/>
        <end position="524"/>
    </location>
</feature>
<feature type="transmembrane region" description="Helical" evidence="8">
    <location>
        <begin position="337"/>
        <end position="356"/>
    </location>
</feature>
<proteinExistence type="predicted"/>
<evidence type="ECO:0000313" key="11">
    <source>
        <dbReference type="RefSeq" id="XP_017857245.1"/>
    </source>
</evidence>
<feature type="transmembrane region" description="Helical" evidence="8">
    <location>
        <begin position="362"/>
        <end position="382"/>
    </location>
</feature>
<keyword evidence="2" id="KW-0813">Transport</keyword>
<protein>
    <submittedName>
        <fullName evidence="11">Sodium/potassium/calcium exchanger 6, mitochondrial-like</fullName>
    </submittedName>
</protein>
<evidence type="ECO:0000259" key="9">
    <source>
        <dbReference type="Pfam" id="PF01699"/>
    </source>
</evidence>
<dbReference type="InterPro" id="IPR044880">
    <property type="entry name" value="NCX_ion-bd_dom_sf"/>
</dbReference>
<reference evidence="10" key="2">
    <citation type="journal article" date="2016" name="G3 (Bethesda)">
        <title>Genome Evolution in Three Species of Cactophilic Drosophila.</title>
        <authorList>
            <person name="Sanchez-Flores A."/>
            <person name="Penazola F."/>
            <person name="Carpinteyro-Ponce J."/>
            <person name="Nazario-Yepiz N."/>
            <person name="Abreu-Goodger C."/>
            <person name="Machado C.A."/>
            <person name="Markow T.A."/>
        </authorList>
    </citation>
    <scope>NUCLEOTIDE SEQUENCE [LARGE SCALE GENOMIC DNA]</scope>
</reference>
<keyword evidence="5 8" id="KW-0812">Transmembrane</keyword>
<feature type="transmembrane region" description="Helical" evidence="8">
    <location>
        <begin position="544"/>
        <end position="565"/>
    </location>
</feature>
<evidence type="ECO:0000256" key="5">
    <source>
        <dbReference type="ARBA" id="ARBA00022692"/>
    </source>
</evidence>
<comment type="subcellular location">
    <subcellularLocation>
        <location evidence="1">Membrane</location>
        <topology evidence="1">Multi-pass membrane protein</topology>
    </subcellularLocation>
</comment>
<keyword evidence="6 8" id="KW-1133">Transmembrane helix</keyword>
<feature type="transmembrane region" description="Helical" evidence="8">
    <location>
        <begin position="471"/>
        <end position="495"/>
    </location>
</feature>
<sequence length="610" mass="70099">MATVYEENDMDKEFAHFWSKVNCYTVVRFPYDDRCEFVRKANSCVVGTNFLPYMQLMACNFRCENRFEEHVFVSLFMILSFALLLCMGLVAHIYYSPALKVISRMLHLNDHLAGVTIMALCQTIPDLLFQITIVNNRDCVFANYAASSMFEVMFTGGLICYLTPFQMHSFNTVRDLLFLIFGLALFELQLFTDGELSYFESLGMIMVYVVYLIINVIDFFLIKYTLKVLRRELLELNEMADSPERIARRMHLTNEINELAKEERVKILKRRTTRTRQQNFTFMTQLPNEHERVEIQKYRTSRYSRMNQHLFREFLSAIKPINAEDWSHASMSLRAFYLARAPIVVVCAIYIPLVNYEEPKNGWSKLLNCIQLFLNPAITIVLGKSLIFRNRSQLWYKSVAGDFIYGVYSLVLTVPFAIFVFFHSDTRAPPKYHWIFSILNLTGSVFIIFQCGTELCVIFEMVGYIYGVSSQFMSVTVIAIANSLGDLATIIVMALHGYEKMAYAATLGSPLFVILLHCSGVIVVKKAMGQNSSFRTMSGDYGGILYILFTMGLFMTLLWTTLLNFNARRSVGIFSMSVFGLFILYATLINKGIISPFKHDGLVNDAFGNH</sequence>
<evidence type="ECO:0000256" key="4">
    <source>
        <dbReference type="ARBA" id="ARBA00022568"/>
    </source>
</evidence>
<keyword evidence="4" id="KW-0109">Calcium transport</keyword>
<feature type="transmembrane region" description="Helical" evidence="8">
    <location>
        <begin position="144"/>
        <end position="164"/>
    </location>
</feature>
<dbReference type="PANTHER" id="PTHR12266">
    <property type="entry name" value="NA+/CA2+ K+ INDEPENDENT EXCHANGER"/>
    <property type="match status" value="1"/>
</dbReference>
<evidence type="ECO:0000256" key="2">
    <source>
        <dbReference type="ARBA" id="ARBA00022448"/>
    </source>
</evidence>
<keyword evidence="4" id="KW-0406">Ion transport</keyword>
<feature type="transmembrane region" description="Helical" evidence="8">
    <location>
        <begin position="71"/>
        <end position="95"/>
    </location>
</feature>
<dbReference type="GeneID" id="108609961"/>
<evidence type="ECO:0000313" key="10">
    <source>
        <dbReference type="Proteomes" id="UP000694904"/>
    </source>
</evidence>
<evidence type="ECO:0000256" key="1">
    <source>
        <dbReference type="ARBA" id="ARBA00004141"/>
    </source>
</evidence>
<gene>
    <name evidence="11" type="primary">LOC108609961</name>
</gene>
<reference evidence="10" key="1">
    <citation type="journal article" date="1997" name="Nucleic Acids Res.">
        <title>tRNAscan-SE: a program for improved detection of transfer RNA genes in genomic sequence.</title>
        <authorList>
            <person name="Lowe T.M."/>
            <person name="Eddy S.R."/>
        </authorList>
    </citation>
    <scope>NUCLEOTIDE SEQUENCE [LARGE SCALE GENOMIC DNA]</scope>
</reference>
<keyword evidence="10" id="KW-1185">Reference proteome</keyword>
<dbReference type="Pfam" id="PF01699">
    <property type="entry name" value="Na_Ca_ex"/>
    <property type="match status" value="2"/>
</dbReference>
<accession>A0ABM1NQK9</accession>
<dbReference type="InterPro" id="IPR004837">
    <property type="entry name" value="NaCa_Exmemb"/>
</dbReference>
<keyword evidence="7 8" id="KW-0472">Membrane</keyword>
<dbReference type="PANTHER" id="PTHR12266:SF0">
    <property type="entry name" value="MITOCHONDRIAL SODIUM_CALCIUM EXCHANGER PROTEIN"/>
    <property type="match status" value="1"/>
</dbReference>